<dbReference type="EMBL" id="JACVDC010000001">
    <property type="protein sequence ID" value="MBC9794406.1"/>
    <property type="molecule type" value="Genomic_DNA"/>
</dbReference>
<evidence type="ECO:0000313" key="1">
    <source>
        <dbReference type="EMBL" id="MBC9794406.1"/>
    </source>
</evidence>
<evidence type="ECO:0000313" key="2">
    <source>
        <dbReference type="Proteomes" id="UP000653730"/>
    </source>
</evidence>
<dbReference type="Proteomes" id="UP000653730">
    <property type="component" value="Unassembled WGS sequence"/>
</dbReference>
<comment type="caution">
    <text evidence="1">The sequence shown here is derived from an EMBL/GenBank/DDBJ whole genome shotgun (WGS) entry which is preliminary data.</text>
</comment>
<reference evidence="1 2" key="1">
    <citation type="submission" date="2020-09" db="EMBL/GenBank/DDBJ databases">
        <title>Sinomicrobium weinanense sp. nov., a halophilic bacteria isolated from saline-alkali soil.</title>
        <authorList>
            <person name="Wu P."/>
            <person name="Ren H."/>
            <person name="Mei Y."/>
            <person name="Liang Y."/>
            <person name="Chen Z."/>
        </authorList>
    </citation>
    <scope>NUCLEOTIDE SEQUENCE [LARGE SCALE GENOMIC DNA]</scope>
    <source>
        <strain evidence="1 2">FJxs</strain>
    </source>
</reference>
<gene>
    <name evidence="1" type="ORF">IBL28_00385</name>
</gene>
<protein>
    <submittedName>
        <fullName evidence="1">Uncharacterized protein</fullName>
    </submittedName>
</protein>
<dbReference type="AlphaFoldDB" id="A0A926JNK0"/>
<accession>A0A926JNK0</accession>
<dbReference type="RefSeq" id="WP_187963562.1">
    <property type="nucleotide sequence ID" value="NZ_JACVDC010000001.1"/>
</dbReference>
<sequence>MDKDELLKLFRDNEGHFVPGIYNYCDRWCERCSFRSKCRVFSMEEGRTDEEKDAGNEKFWKKVGENLKLAMEMLAHMAEKKGIDLQEMEEYAPEEEAKLEKRASKHYLSVISKKYAGKNEHWLRKNEKLLHKTGEEFRENTLMGLSEDKARESVMEVRDAVEVIHWYSFQIHVKIMRALQHGKLNPEWEDPVQNDVNGSAKVALIGTRRSMAAWSVLLSRFGTHEDEILEILVLLENIKKGILEEFPDVEKFHRPGFDD</sequence>
<proteinExistence type="predicted"/>
<name>A0A926JNK0_9FLAO</name>
<organism evidence="1 2">
    <name type="scientific">Sinomicrobium weinanense</name>
    <dbReference type="NCBI Taxonomy" id="2842200"/>
    <lineage>
        <taxon>Bacteria</taxon>
        <taxon>Pseudomonadati</taxon>
        <taxon>Bacteroidota</taxon>
        <taxon>Flavobacteriia</taxon>
        <taxon>Flavobacteriales</taxon>
        <taxon>Flavobacteriaceae</taxon>
        <taxon>Sinomicrobium</taxon>
    </lineage>
</organism>
<keyword evidence="2" id="KW-1185">Reference proteome</keyword>